<keyword evidence="1" id="KW-0472">Membrane</keyword>
<reference evidence="2" key="1">
    <citation type="submission" date="2021-06" db="EMBL/GenBank/DDBJ databases">
        <authorList>
            <person name="Kallberg Y."/>
            <person name="Tangrot J."/>
            <person name="Rosling A."/>
        </authorList>
    </citation>
    <scope>NUCLEOTIDE SEQUENCE</scope>
    <source>
        <strain evidence="2">FL966</strain>
    </source>
</reference>
<sequence>MSDPFNKIRNYCFTTSFTYLISIAYVTIFIFFVIHAFRDIENAFWTTRIDNFILQEINIVIHIAIYLIYFVSLGGVLLLLLPFLNKSWQKVYEDWSPIVSFLISISAIILSSYGYKKQIVDEQYNLSSSAFFQAMIIFSVGRASHNILTQLLFRFSQKKYEKDLETLRQSISTSVPVNSYSIFQTQQLNNDSSIESLVNFQWIYNYSKMFAKIELFRTIYYLIFPIISLALNLQSMKNTNGHEAQLLLKGIINCNIFIITNSIVYIINIGNFFHGLSLLRTNGVIPLNDS</sequence>
<dbReference type="AlphaFoldDB" id="A0A9N9NAM1"/>
<evidence type="ECO:0000313" key="2">
    <source>
        <dbReference type="EMBL" id="CAG8719646.1"/>
    </source>
</evidence>
<dbReference type="Proteomes" id="UP000789759">
    <property type="component" value="Unassembled WGS sequence"/>
</dbReference>
<keyword evidence="1" id="KW-0812">Transmembrane</keyword>
<keyword evidence="1" id="KW-1133">Transmembrane helix</keyword>
<dbReference type="EMBL" id="CAJVQA010012807">
    <property type="protein sequence ID" value="CAG8719646.1"/>
    <property type="molecule type" value="Genomic_DNA"/>
</dbReference>
<feature type="transmembrane region" description="Helical" evidence="1">
    <location>
        <begin position="246"/>
        <end position="267"/>
    </location>
</feature>
<dbReference type="OrthoDB" id="2403185at2759"/>
<protein>
    <submittedName>
        <fullName evidence="2">10403_t:CDS:1</fullName>
    </submittedName>
</protein>
<evidence type="ECO:0000313" key="3">
    <source>
        <dbReference type="Proteomes" id="UP000789759"/>
    </source>
</evidence>
<keyword evidence="3" id="KW-1185">Reference proteome</keyword>
<feature type="transmembrane region" description="Helical" evidence="1">
    <location>
        <begin position="57"/>
        <end position="83"/>
    </location>
</feature>
<proteinExistence type="predicted"/>
<evidence type="ECO:0000256" key="1">
    <source>
        <dbReference type="SAM" id="Phobius"/>
    </source>
</evidence>
<feature type="transmembrane region" description="Helical" evidence="1">
    <location>
        <begin position="12"/>
        <end position="37"/>
    </location>
</feature>
<comment type="caution">
    <text evidence="2">The sequence shown here is derived from an EMBL/GenBank/DDBJ whole genome shotgun (WGS) entry which is preliminary data.</text>
</comment>
<gene>
    <name evidence="2" type="ORF">CPELLU_LOCUS12820</name>
</gene>
<organism evidence="2 3">
    <name type="scientific">Cetraspora pellucida</name>
    <dbReference type="NCBI Taxonomy" id="1433469"/>
    <lineage>
        <taxon>Eukaryota</taxon>
        <taxon>Fungi</taxon>
        <taxon>Fungi incertae sedis</taxon>
        <taxon>Mucoromycota</taxon>
        <taxon>Glomeromycotina</taxon>
        <taxon>Glomeromycetes</taxon>
        <taxon>Diversisporales</taxon>
        <taxon>Gigasporaceae</taxon>
        <taxon>Cetraspora</taxon>
    </lineage>
</organism>
<feature type="transmembrane region" description="Helical" evidence="1">
    <location>
        <begin position="215"/>
        <end position="234"/>
    </location>
</feature>
<feature type="transmembrane region" description="Helical" evidence="1">
    <location>
        <begin position="95"/>
        <end position="115"/>
    </location>
</feature>
<name>A0A9N9NAM1_9GLOM</name>
<accession>A0A9N9NAM1</accession>